<keyword evidence="3" id="KW-0677">Repeat</keyword>
<comment type="catalytic activity">
    <reaction evidence="8">
        <text>L-cysteinyl-[protein] + hexadecanoyl-CoA = S-hexadecanoyl-L-cysteinyl-[protein] + CoA</text>
        <dbReference type="Rhea" id="RHEA:36683"/>
        <dbReference type="Rhea" id="RHEA-COMP:10131"/>
        <dbReference type="Rhea" id="RHEA-COMP:11032"/>
        <dbReference type="ChEBI" id="CHEBI:29950"/>
        <dbReference type="ChEBI" id="CHEBI:57287"/>
        <dbReference type="ChEBI" id="CHEBI:57379"/>
        <dbReference type="ChEBI" id="CHEBI:74151"/>
        <dbReference type="EC" id="2.3.1.225"/>
    </reaction>
</comment>
<dbReference type="InParanoid" id="A0A1Z5JYT2"/>
<dbReference type="GO" id="GO:0000139">
    <property type="term" value="C:Golgi membrane"/>
    <property type="evidence" value="ECO:0007669"/>
    <property type="project" value="TreeGrafter"/>
</dbReference>
<evidence type="ECO:0000256" key="8">
    <source>
        <dbReference type="RuleBase" id="RU079119"/>
    </source>
</evidence>
<dbReference type="PANTHER" id="PTHR24161:SF17">
    <property type="entry name" value="PALMITOYLTRANSFERASE"/>
    <property type="match status" value="1"/>
</dbReference>
<reference evidence="11 12" key="1">
    <citation type="journal article" date="2015" name="Plant Cell">
        <title>Oil accumulation by the oleaginous diatom Fistulifera solaris as revealed by the genome and transcriptome.</title>
        <authorList>
            <person name="Tanaka T."/>
            <person name="Maeda Y."/>
            <person name="Veluchamy A."/>
            <person name="Tanaka M."/>
            <person name="Abida H."/>
            <person name="Marechal E."/>
            <person name="Bowler C."/>
            <person name="Muto M."/>
            <person name="Sunaga Y."/>
            <person name="Tanaka M."/>
            <person name="Yoshino T."/>
            <person name="Taniguchi T."/>
            <person name="Fukuda Y."/>
            <person name="Nemoto M."/>
            <person name="Matsumoto M."/>
            <person name="Wong P.S."/>
            <person name="Aburatani S."/>
            <person name="Fujibuchi W."/>
        </authorList>
    </citation>
    <scope>NUCLEOTIDE SEQUENCE [LARGE SCALE GENOMIC DNA]</scope>
    <source>
        <strain evidence="11 12">JPCC DA0580</strain>
    </source>
</reference>
<dbReference type="GO" id="GO:0019706">
    <property type="term" value="F:protein-cysteine S-palmitoyltransferase activity"/>
    <property type="evidence" value="ECO:0007669"/>
    <property type="project" value="UniProtKB-EC"/>
</dbReference>
<evidence type="ECO:0000256" key="3">
    <source>
        <dbReference type="ARBA" id="ARBA00022737"/>
    </source>
</evidence>
<protein>
    <recommendedName>
        <fullName evidence="8">Palmitoyltransferase</fullName>
        <ecNumber evidence="8">2.3.1.225</ecNumber>
    </recommendedName>
</protein>
<comment type="similarity">
    <text evidence="8">Belongs to the DHHC palmitoyltransferase family.</text>
</comment>
<evidence type="ECO:0000256" key="5">
    <source>
        <dbReference type="ARBA" id="ARBA00023043"/>
    </source>
</evidence>
<dbReference type="EC" id="2.3.1.225" evidence="8"/>
<gene>
    <name evidence="11" type="ORF">FisN_3Lh003</name>
</gene>
<organism evidence="11 12">
    <name type="scientific">Fistulifera solaris</name>
    <name type="common">Oleaginous diatom</name>
    <dbReference type="NCBI Taxonomy" id="1519565"/>
    <lineage>
        <taxon>Eukaryota</taxon>
        <taxon>Sar</taxon>
        <taxon>Stramenopiles</taxon>
        <taxon>Ochrophyta</taxon>
        <taxon>Bacillariophyta</taxon>
        <taxon>Bacillariophyceae</taxon>
        <taxon>Bacillariophycidae</taxon>
        <taxon>Naviculales</taxon>
        <taxon>Naviculaceae</taxon>
        <taxon>Fistulifera</taxon>
    </lineage>
</organism>
<dbReference type="PROSITE" id="PS50297">
    <property type="entry name" value="ANK_REP_REGION"/>
    <property type="match status" value="2"/>
</dbReference>
<feature type="repeat" description="ANK" evidence="7">
    <location>
        <begin position="211"/>
        <end position="243"/>
    </location>
</feature>
<evidence type="ECO:0000256" key="6">
    <source>
        <dbReference type="ARBA" id="ARBA00023136"/>
    </source>
</evidence>
<feature type="repeat" description="ANK" evidence="7">
    <location>
        <begin position="280"/>
        <end position="306"/>
    </location>
</feature>
<keyword evidence="12" id="KW-1185">Reference proteome</keyword>
<feature type="transmembrane region" description="Helical" evidence="8">
    <location>
        <begin position="528"/>
        <end position="550"/>
    </location>
</feature>
<evidence type="ECO:0000313" key="12">
    <source>
        <dbReference type="Proteomes" id="UP000198406"/>
    </source>
</evidence>
<proteinExistence type="inferred from homology"/>
<dbReference type="PROSITE" id="PS50216">
    <property type="entry name" value="DHHC"/>
    <property type="match status" value="1"/>
</dbReference>
<evidence type="ECO:0000256" key="4">
    <source>
        <dbReference type="ARBA" id="ARBA00022989"/>
    </source>
</evidence>
<evidence type="ECO:0000256" key="9">
    <source>
        <dbReference type="SAM" id="MobiDB-lite"/>
    </source>
</evidence>
<comment type="subcellular location">
    <subcellularLocation>
        <location evidence="1">Membrane</location>
        <topology evidence="1">Multi-pass membrane protein</topology>
    </subcellularLocation>
</comment>
<keyword evidence="8" id="KW-0808">Transferase</keyword>
<keyword evidence="8" id="KW-0012">Acyltransferase</keyword>
<sequence length="655" mass="75342">MVSSSSADPLASLSEGTDDSNGVSGAISPDAWLHPAVEMTATAVAGHSNHNHHGECCQNKPAPIVWQPALHLQISPQELVTSSSSEDILRVVWQLIRFGTFAQLKQIIDAWYQQKEKQGETAPQESVHAIVRECRDPAGHTLLHWATKRFDDIQFVRFLVQTVKCENLPATDSTHMTPLHWASTLPYDQVAEMLDIFLQHFPKQIEAKDSTGCTPLLIAAQHGQVEIVAYLFYKGASLQATDHHGDSAVHWAAYKGSDTVLGLLAYFDQTRHWWTSPDNYGQMPLHLAALRGHVRTCRFILKQVADPFLCLQHRDTNQRTPLELARHKEQAAVVVFLHRAQVPRHVWLQQKSMNWWASKAKQWLQTFFSRHEWQIWLGLARSDQDESPLFPYYYVMTHCILNVLFYFSVFMPLFHTERGILWDRMGGHIVNALLMASCIYFYFRTTHTDPGKLTKRHSQVQYWRDLYGKTLESYATQPKAKRPQLCHSCHIARPPRSKHDRYTNSCIEVFDHHCPFVGASVGLYNYRFFFLFCLTMMLYFVGFWIMLLTWWFRVDNPAISTLLFGLFLGVHGGFPAGMIVYHVQLIAANLTTNEHIGTTKYDYLWQVKDGMRKYSNPWNKGFWENVRDRFSPSASSYHVDADPETQLLMATEQIV</sequence>
<dbReference type="InterPro" id="IPR036770">
    <property type="entry name" value="Ankyrin_rpt-contain_sf"/>
</dbReference>
<dbReference type="Proteomes" id="UP000198406">
    <property type="component" value="Unassembled WGS sequence"/>
</dbReference>
<dbReference type="PROSITE" id="PS50088">
    <property type="entry name" value="ANK_REPEAT"/>
    <property type="match status" value="2"/>
</dbReference>
<feature type="region of interest" description="Disordered" evidence="9">
    <location>
        <begin position="1"/>
        <end position="27"/>
    </location>
</feature>
<evidence type="ECO:0000259" key="10">
    <source>
        <dbReference type="Pfam" id="PF01529"/>
    </source>
</evidence>
<dbReference type="Gene3D" id="1.25.40.20">
    <property type="entry name" value="Ankyrin repeat-containing domain"/>
    <property type="match status" value="2"/>
</dbReference>
<dbReference type="InterPro" id="IPR002110">
    <property type="entry name" value="Ankyrin_rpt"/>
</dbReference>
<keyword evidence="6 8" id="KW-0472">Membrane</keyword>
<dbReference type="PANTHER" id="PTHR24161">
    <property type="entry name" value="ANK_REP_REGION DOMAIN-CONTAINING PROTEIN-RELATED"/>
    <property type="match status" value="1"/>
</dbReference>
<evidence type="ECO:0000256" key="1">
    <source>
        <dbReference type="ARBA" id="ARBA00004141"/>
    </source>
</evidence>
<name>A0A1Z5JYT2_FISSO</name>
<feature type="transmembrane region" description="Helical" evidence="8">
    <location>
        <begin position="426"/>
        <end position="443"/>
    </location>
</feature>
<evidence type="ECO:0000256" key="2">
    <source>
        <dbReference type="ARBA" id="ARBA00022692"/>
    </source>
</evidence>
<keyword evidence="4 8" id="KW-1133">Transmembrane helix</keyword>
<accession>A0A1Z5JYT2</accession>
<dbReference type="Pfam" id="PF00023">
    <property type="entry name" value="Ank"/>
    <property type="match status" value="1"/>
</dbReference>
<dbReference type="SUPFAM" id="SSF48403">
    <property type="entry name" value="Ankyrin repeat"/>
    <property type="match status" value="1"/>
</dbReference>
<comment type="caution">
    <text evidence="11">The sequence shown here is derived from an EMBL/GenBank/DDBJ whole genome shotgun (WGS) entry which is preliminary data.</text>
</comment>
<keyword evidence="2 8" id="KW-0812">Transmembrane</keyword>
<dbReference type="EMBL" id="BDSP01000134">
    <property type="protein sequence ID" value="GAX19069.1"/>
    <property type="molecule type" value="Genomic_DNA"/>
</dbReference>
<dbReference type="InterPro" id="IPR001594">
    <property type="entry name" value="Palmitoyltrfase_DHHC"/>
</dbReference>
<feature type="compositionally biased region" description="Low complexity" evidence="9">
    <location>
        <begin position="1"/>
        <end position="14"/>
    </location>
</feature>
<dbReference type="Pfam" id="PF12796">
    <property type="entry name" value="Ank_2"/>
    <property type="match status" value="1"/>
</dbReference>
<keyword evidence="5 7" id="KW-0040">ANK repeat</keyword>
<dbReference type="AlphaFoldDB" id="A0A1Z5JYT2"/>
<evidence type="ECO:0000313" key="11">
    <source>
        <dbReference type="EMBL" id="GAX19069.1"/>
    </source>
</evidence>
<feature type="domain" description="Palmitoyltransferase DHHC" evidence="10">
    <location>
        <begin position="481"/>
        <end position="596"/>
    </location>
</feature>
<feature type="transmembrane region" description="Helical" evidence="8">
    <location>
        <begin position="392"/>
        <end position="414"/>
    </location>
</feature>
<comment type="domain">
    <text evidence="8">The DHHC domain is required for palmitoyltransferase activity.</text>
</comment>
<dbReference type="Pfam" id="PF01529">
    <property type="entry name" value="DHHC"/>
    <property type="match status" value="1"/>
</dbReference>
<feature type="transmembrane region" description="Helical" evidence="8">
    <location>
        <begin position="562"/>
        <end position="583"/>
    </location>
</feature>
<dbReference type="OrthoDB" id="163438at2759"/>
<dbReference type="SMART" id="SM00248">
    <property type="entry name" value="ANK"/>
    <property type="match status" value="6"/>
</dbReference>
<evidence type="ECO:0000256" key="7">
    <source>
        <dbReference type="PROSITE-ProRule" id="PRU00023"/>
    </source>
</evidence>